<dbReference type="Proteomes" id="UP000304953">
    <property type="component" value="Unassembled WGS sequence"/>
</dbReference>
<sequence length="85" mass="9957">MKENRKWVEQQKGEDDMGPVLMEIMEPELREDEKRGKEKGIQEGIRKGIYGTVNVLRNRGMSRDKIIEAVMEQYGLSEKETVKFL</sequence>
<name>A0AC61RTD9_9FIRM</name>
<evidence type="ECO:0000313" key="1">
    <source>
        <dbReference type="EMBL" id="TGY93710.1"/>
    </source>
</evidence>
<gene>
    <name evidence="1" type="ORF">E5329_17450</name>
</gene>
<reference evidence="1" key="1">
    <citation type="submission" date="2019-04" db="EMBL/GenBank/DDBJ databases">
        <title>Microbes associate with the intestines of laboratory mice.</title>
        <authorList>
            <person name="Navarre W."/>
            <person name="Wong E."/>
            <person name="Huang K."/>
            <person name="Tropini C."/>
            <person name="Ng K."/>
            <person name="Yu B."/>
        </authorList>
    </citation>
    <scope>NUCLEOTIDE SEQUENCE</scope>
    <source>
        <strain evidence="1">NM01_1-7b</strain>
    </source>
</reference>
<dbReference type="EMBL" id="SRYA01000038">
    <property type="protein sequence ID" value="TGY93710.1"/>
    <property type="molecule type" value="Genomic_DNA"/>
</dbReference>
<evidence type="ECO:0000313" key="2">
    <source>
        <dbReference type="Proteomes" id="UP000304953"/>
    </source>
</evidence>
<comment type="caution">
    <text evidence="1">The sequence shown here is derived from an EMBL/GenBank/DDBJ whole genome shotgun (WGS) entry which is preliminary data.</text>
</comment>
<accession>A0AC61RTD9</accession>
<proteinExistence type="predicted"/>
<keyword evidence="2" id="KW-1185">Reference proteome</keyword>
<organism evidence="1 2">
    <name type="scientific">Petralouisia muris</name>
    <dbReference type="NCBI Taxonomy" id="3032872"/>
    <lineage>
        <taxon>Bacteria</taxon>
        <taxon>Bacillati</taxon>
        <taxon>Bacillota</taxon>
        <taxon>Clostridia</taxon>
        <taxon>Lachnospirales</taxon>
        <taxon>Lachnospiraceae</taxon>
        <taxon>Petralouisia</taxon>
    </lineage>
</organism>
<protein>
    <submittedName>
        <fullName evidence="1">Uncharacterized protein</fullName>
    </submittedName>
</protein>